<dbReference type="PANTHER" id="PTHR37309">
    <property type="entry name" value="SLR0284 PROTEIN"/>
    <property type="match status" value="1"/>
</dbReference>
<feature type="transmembrane region" description="Helical" evidence="1">
    <location>
        <begin position="89"/>
        <end position="106"/>
    </location>
</feature>
<keyword evidence="1" id="KW-0472">Membrane</keyword>
<protein>
    <recommendedName>
        <fullName evidence="4">Phage holin family protein</fullName>
    </recommendedName>
</protein>
<keyword evidence="1" id="KW-1133">Transmembrane helix</keyword>
<evidence type="ECO:0008006" key="4">
    <source>
        <dbReference type="Google" id="ProtNLM"/>
    </source>
</evidence>
<dbReference type="InterPro" id="IPR007165">
    <property type="entry name" value="Phage_holin_4_2"/>
</dbReference>
<dbReference type="EMBL" id="MFZI01000076">
    <property type="protein sequence ID" value="OGK18067.1"/>
    <property type="molecule type" value="Genomic_DNA"/>
</dbReference>
<feature type="transmembrane region" description="Helical" evidence="1">
    <location>
        <begin position="49"/>
        <end position="77"/>
    </location>
</feature>
<accession>A0A1F7GGK6</accession>
<gene>
    <name evidence="2" type="ORF">A2866_02975</name>
</gene>
<keyword evidence="1" id="KW-0812">Transmembrane</keyword>
<dbReference type="Pfam" id="PF04020">
    <property type="entry name" value="Phage_holin_4_2"/>
    <property type="match status" value="1"/>
</dbReference>
<dbReference type="Proteomes" id="UP000177026">
    <property type="component" value="Unassembled WGS sequence"/>
</dbReference>
<dbReference type="AlphaFoldDB" id="A0A1F7GGK6"/>
<sequence length="111" mass="12182">MKLVLNLLLNGFAVFVAGYLLPGIIIDSFFTAIIVSIGLGIVNTFIKPILLLFTLPLTVVTLGLFIFVINGLLVLLVSTFIPGFKVQSFFWAMAFSAVLWAVNFVFHSLTK</sequence>
<organism evidence="2 3">
    <name type="scientific">Candidatus Roizmanbacteria bacterium RIFCSPHIGHO2_01_FULL_39_8</name>
    <dbReference type="NCBI Taxonomy" id="1802033"/>
    <lineage>
        <taxon>Bacteria</taxon>
        <taxon>Candidatus Roizmaniibacteriota</taxon>
    </lineage>
</organism>
<proteinExistence type="predicted"/>
<comment type="caution">
    <text evidence="2">The sequence shown here is derived from an EMBL/GenBank/DDBJ whole genome shotgun (WGS) entry which is preliminary data.</text>
</comment>
<name>A0A1F7GGK6_9BACT</name>
<evidence type="ECO:0000313" key="3">
    <source>
        <dbReference type="Proteomes" id="UP000177026"/>
    </source>
</evidence>
<dbReference type="PANTHER" id="PTHR37309:SF1">
    <property type="entry name" value="SLR0284 PROTEIN"/>
    <property type="match status" value="1"/>
</dbReference>
<evidence type="ECO:0000256" key="1">
    <source>
        <dbReference type="SAM" id="Phobius"/>
    </source>
</evidence>
<feature type="transmembrane region" description="Helical" evidence="1">
    <location>
        <begin position="12"/>
        <end position="42"/>
    </location>
</feature>
<evidence type="ECO:0000313" key="2">
    <source>
        <dbReference type="EMBL" id="OGK18067.1"/>
    </source>
</evidence>
<reference evidence="2 3" key="1">
    <citation type="journal article" date="2016" name="Nat. Commun.">
        <title>Thousands of microbial genomes shed light on interconnected biogeochemical processes in an aquifer system.</title>
        <authorList>
            <person name="Anantharaman K."/>
            <person name="Brown C.T."/>
            <person name="Hug L.A."/>
            <person name="Sharon I."/>
            <person name="Castelle C.J."/>
            <person name="Probst A.J."/>
            <person name="Thomas B.C."/>
            <person name="Singh A."/>
            <person name="Wilkins M.J."/>
            <person name="Karaoz U."/>
            <person name="Brodie E.L."/>
            <person name="Williams K.H."/>
            <person name="Hubbard S.S."/>
            <person name="Banfield J.F."/>
        </authorList>
    </citation>
    <scope>NUCLEOTIDE SEQUENCE [LARGE SCALE GENOMIC DNA]</scope>
</reference>